<evidence type="ECO:0000256" key="4">
    <source>
        <dbReference type="ARBA" id="ARBA00022970"/>
    </source>
</evidence>
<dbReference type="InterPro" id="IPR051010">
    <property type="entry name" value="BCAA_transport"/>
</dbReference>
<evidence type="ECO:0000313" key="8">
    <source>
        <dbReference type="Proteomes" id="UP000275663"/>
    </source>
</evidence>
<feature type="domain" description="Leucine-binding protein" evidence="6">
    <location>
        <begin position="25"/>
        <end position="370"/>
    </location>
</feature>
<keyword evidence="3 5" id="KW-0732">Signal</keyword>
<evidence type="ECO:0000313" key="7">
    <source>
        <dbReference type="EMBL" id="AZP14090.1"/>
    </source>
</evidence>
<accession>A0A3S9HPQ5</accession>
<reference evidence="7 8" key="1">
    <citation type="journal article" date="2011" name="Int. J. Syst. Evol. Microbiol.">
        <title>Description of Undibacterium oligocarboniphilum sp. nov., isolated from purified water, and Undibacterium pigrum strain CCUG 49012 as the type strain of Undibacterium parvum sp. nov., and emended descriptions of the genus Undibacterium and the species Undibacterium pigrum.</title>
        <authorList>
            <person name="Eder W."/>
            <person name="Wanner G."/>
            <person name="Ludwig W."/>
            <person name="Busse H.J."/>
            <person name="Ziemke-Kageler F."/>
            <person name="Lang E."/>
        </authorList>
    </citation>
    <scope>NUCLEOTIDE SEQUENCE [LARGE SCALE GENOMIC DNA]</scope>
    <source>
        <strain evidence="7 8">DSM 23061</strain>
    </source>
</reference>
<evidence type="ECO:0000256" key="1">
    <source>
        <dbReference type="ARBA" id="ARBA00010062"/>
    </source>
</evidence>
<comment type="similarity">
    <text evidence="1">Belongs to the leucine-binding protein family.</text>
</comment>
<dbReference type="CDD" id="cd06329">
    <property type="entry name" value="PBP1_SBP-like"/>
    <property type="match status" value="1"/>
</dbReference>
<evidence type="ECO:0000256" key="2">
    <source>
        <dbReference type="ARBA" id="ARBA00022448"/>
    </source>
</evidence>
<dbReference type="OrthoDB" id="5289062at2"/>
<dbReference type="GO" id="GO:0006865">
    <property type="term" value="P:amino acid transport"/>
    <property type="evidence" value="ECO:0007669"/>
    <property type="project" value="UniProtKB-KW"/>
</dbReference>
<dbReference type="InterPro" id="IPR000709">
    <property type="entry name" value="Leu_Ile_Val-bd"/>
</dbReference>
<sequence length="411" mass="45165">MKFQLRASVVALALISVGPVAMSDTIKIAYIDPLSGPFAPVGQNILNSFQYVAEKANAEAWAGGHKIEVVGFDNKGSPQESLTVLKTIIDKGFRYITQGNGSGVGLALLDAVNKHNERNPGKEILYLNHAAVDPDMTNSKCSFWHFRFDSNSDMKMEALTSFMAKDLAIKKVYIIGQNYSFGHQVTRAAKEYLGRKRPDIQIVGDDLHPIGQVKDFSPYVAKIKASGADTVITGNWGADLALLIKSAKDADLKANFYTYYAGTTGVPTAMGAAGIDRVKQVSYWHPNNESFSGKEIVEGFKAKYKDDYYSMATYTVIASLSKAVKESKSIEPLKVALTMEGMTVKSLNGDDVLRKSDHQIQQPLYISTWVKTNGKDVKYDQENTGLGWQTNQKIEAFVASQPSSCQMKRPN</sequence>
<gene>
    <name evidence="7" type="ORF">EJN92_20050</name>
</gene>
<evidence type="ECO:0000256" key="5">
    <source>
        <dbReference type="SAM" id="SignalP"/>
    </source>
</evidence>
<name>A0A3S9HPQ5_9BURK</name>
<dbReference type="InterPro" id="IPR028082">
    <property type="entry name" value="Peripla_BP_I"/>
</dbReference>
<proteinExistence type="inferred from homology"/>
<dbReference type="PANTHER" id="PTHR30483:SF37">
    <property type="entry name" value="ABC TRANSPORTER SUBSTRATE-BINDING PROTEIN"/>
    <property type="match status" value="1"/>
</dbReference>
<dbReference type="EMBL" id="CP034464">
    <property type="protein sequence ID" value="AZP14090.1"/>
    <property type="molecule type" value="Genomic_DNA"/>
</dbReference>
<dbReference type="SUPFAM" id="SSF53822">
    <property type="entry name" value="Periplasmic binding protein-like I"/>
    <property type="match status" value="1"/>
</dbReference>
<keyword evidence="4" id="KW-0029">Amino-acid transport</keyword>
<dbReference type="PANTHER" id="PTHR30483">
    <property type="entry name" value="LEUCINE-SPECIFIC-BINDING PROTEIN"/>
    <property type="match status" value="1"/>
</dbReference>
<dbReference type="Pfam" id="PF13458">
    <property type="entry name" value="Peripla_BP_6"/>
    <property type="match status" value="1"/>
</dbReference>
<dbReference type="Proteomes" id="UP000275663">
    <property type="component" value="Chromosome"/>
</dbReference>
<evidence type="ECO:0000259" key="6">
    <source>
        <dbReference type="Pfam" id="PF13458"/>
    </source>
</evidence>
<dbReference type="InterPro" id="IPR028081">
    <property type="entry name" value="Leu-bd"/>
</dbReference>
<dbReference type="KEGG" id="upv:EJN92_20050"/>
<feature type="chain" id="PRO_5019233602" evidence="5">
    <location>
        <begin position="23"/>
        <end position="411"/>
    </location>
</feature>
<keyword evidence="2" id="KW-0813">Transport</keyword>
<dbReference type="PRINTS" id="PR00337">
    <property type="entry name" value="LEUILEVALBP"/>
</dbReference>
<dbReference type="Gene3D" id="3.40.50.2300">
    <property type="match status" value="2"/>
</dbReference>
<feature type="signal peptide" evidence="5">
    <location>
        <begin position="1"/>
        <end position="22"/>
    </location>
</feature>
<organism evidence="7 8">
    <name type="scientific">Undibacterium parvum</name>
    <dbReference type="NCBI Taxonomy" id="401471"/>
    <lineage>
        <taxon>Bacteria</taxon>
        <taxon>Pseudomonadati</taxon>
        <taxon>Pseudomonadota</taxon>
        <taxon>Betaproteobacteria</taxon>
        <taxon>Burkholderiales</taxon>
        <taxon>Oxalobacteraceae</taxon>
        <taxon>Undibacterium</taxon>
    </lineage>
</organism>
<evidence type="ECO:0000256" key="3">
    <source>
        <dbReference type="ARBA" id="ARBA00022729"/>
    </source>
</evidence>
<protein>
    <submittedName>
        <fullName evidence="7">Branched-chain amino acid ABC transporter substrate-binding protein</fullName>
    </submittedName>
</protein>
<keyword evidence="8" id="KW-1185">Reference proteome</keyword>
<dbReference type="RefSeq" id="WP_126129451.1">
    <property type="nucleotide sequence ID" value="NZ_CP034464.1"/>
</dbReference>
<dbReference type="AlphaFoldDB" id="A0A3S9HPQ5"/>